<dbReference type="PANTHER" id="PTHR42798">
    <property type="entry name" value="LIPOPROTEIN-RELEASING SYSTEM ATP-BINDING PROTEIN LOLD"/>
    <property type="match status" value="1"/>
</dbReference>
<evidence type="ECO:0000256" key="6">
    <source>
        <dbReference type="ARBA" id="ARBA00022989"/>
    </source>
</evidence>
<evidence type="ECO:0000256" key="4">
    <source>
        <dbReference type="ARBA" id="ARBA00022741"/>
    </source>
</evidence>
<evidence type="ECO:0000256" key="5">
    <source>
        <dbReference type="ARBA" id="ARBA00022840"/>
    </source>
</evidence>
<evidence type="ECO:0000256" key="1">
    <source>
        <dbReference type="ARBA" id="ARBA00004429"/>
    </source>
</evidence>
<evidence type="ECO:0000256" key="9">
    <source>
        <dbReference type="SAM" id="Phobius"/>
    </source>
</evidence>
<dbReference type="GO" id="GO:0005886">
    <property type="term" value="C:plasma membrane"/>
    <property type="evidence" value="ECO:0007669"/>
    <property type="project" value="UniProtKB-SubCell"/>
</dbReference>
<feature type="transmembrane region" description="Helical" evidence="9">
    <location>
        <begin position="254"/>
        <end position="279"/>
    </location>
</feature>
<dbReference type="Pfam" id="PF02687">
    <property type="entry name" value="FtsX"/>
    <property type="match status" value="1"/>
</dbReference>
<evidence type="ECO:0000313" key="11">
    <source>
        <dbReference type="EMBL" id="SET37081.1"/>
    </source>
</evidence>
<dbReference type="InterPro" id="IPR003439">
    <property type="entry name" value="ABC_transporter-like_ATP-bd"/>
</dbReference>
<dbReference type="GeneID" id="78288050"/>
<keyword evidence="2" id="KW-1003">Cell membrane</keyword>
<dbReference type="GO" id="GO:0005524">
    <property type="term" value="F:ATP binding"/>
    <property type="evidence" value="ECO:0007669"/>
    <property type="project" value="UniProtKB-KW"/>
</dbReference>
<gene>
    <name evidence="11" type="ORF">SAMN04489758_10847</name>
</gene>
<dbReference type="PANTHER" id="PTHR42798:SF7">
    <property type="entry name" value="ALPHA-D-RIBOSE 1-METHYLPHOSPHONATE 5-TRIPHOSPHATE SYNTHASE SUBUNIT PHNL"/>
    <property type="match status" value="1"/>
</dbReference>
<organism evidence="11 12">
    <name type="scientific">Thomasclavelia cocleata</name>
    <dbReference type="NCBI Taxonomy" id="69824"/>
    <lineage>
        <taxon>Bacteria</taxon>
        <taxon>Bacillati</taxon>
        <taxon>Bacillota</taxon>
        <taxon>Erysipelotrichia</taxon>
        <taxon>Erysipelotrichales</taxon>
        <taxon>Coprobacillaceae</taxon>
        <taxon>Thomasclavelia</taxon>
    </lineage>
</organism>
<protein>
    <submittedName>
        <fullName evidence="11">ABC-type lipoprotein export system, ATPase component</fullName>
    </submittedName>
</protein>
<comment type="subcellular location">
    <subcellularLocation>
        <location evidence="1">Cell inner membrane</location>
        <topology evidence="1">Multi-pass membrane protein</topology>
    </subcellularLocation>
</comment>
<proteinExistence type="inferred from homology"/>
<comment type="similarity">
    <text evidence="8">Belongs to the ABC transporter superfamily. Macrolide exporter (TC 3.A.1.122) family.</text>
</comment>
<keyword evidence="5" id="KW-0067">ATP-binding</keyword>
<keyword evidence="4" id="KW-0547">Nucleotide-binding</keyword>
<feature type="domain" description="ABC transporter" evidence="10">
    <location>
        <begin position="3"/>
        <end position="236"/>
    </location>
</feature>
<dbReference type="Proteomes" id="UP000198558">
    <property type="component" value="Unassembled WGS sequence"/>
</dbReference>
<feature type="transmembrane region" description="Helical" evidence="9">
    <location>
        <begin position="528"/>
        <end position="549"/>
    </location>
</feature>
<reference evidence="12" key="1">
    <citation type="submission" date="2016-10" db="EMBL/GenBank/DDBJ databases">
        <authorList>
            <person name="Varghese N."/>
            <person name="Submissions S."/>
        </authorList>
    </citation>
    <scope>NUCLEOTIDE SEQUENCE [LARGE SCALE GENOMIC DNA]</scope>
    <source>
        <strain evidence="12">DSM 1551</strain>
    </source>
</reference>
<dbReference type="EMBL" id="FOIN01000008">
    <property type="protein sequence ID" value="SET37081.1"/>
    <property type="molecule type" value="Genomic_DNA"/>
</dbReference>
<name>A0A1I0DWL8_9FIRM</name>
<dbReference type="SMART" id="SM00382">
    <property type="entry name" value="AAA"/>
    <property type="match status" value="1"/>
</dbReference>
<keyword evidence="11" id="KW-0449">Lipoprotein</keyword>
<evidence type="ECO:0000256" key="2">
    <source>
        <dbReference type="ARBA" id="ARBA00022475"/>
    </source>
</evidence>
<dbReference type="InterPro" id="IPR027417">
    <property type="entry name" value="P-loop_NTPase"/>
</dbReference>
<dbReference type="RefSeq" id="WP_092353180.1">
    <property type="nucleotide sequence ID" value="NZ_FOIN01000008.1"/>
</dbReference>
<sequence>MVLQLSHITKFYKFGKHKQLVLNDLSINFPRFGLVAVVGKSGSGKSTLLNLIAGIEKPSNGKVLIDGRELNYSQIDKYQQSYISYVYQFYNLIESLTVYENLILLSEIKGRTVSLNYLKTITERLKITPLLDCFPSELSGGQKQRVGLARAFLCNTPILLADEPTGALNELLASEVMEFLRFYAKKHLVIVISHNYQLITKYSKMIIDLDSHQNNYNFDQETRYHKYLYQQVSSPLIKIKFYLKRQLLYQKKKIVMMFCSQLFTIIAFVLLLSGINGGWNYINTCLKSNPIKEIIEISKKDYNEINFTDKQINVLKNDSLVTSLNYKLDFSFGIFKTDQELQLESYQVHDSDYIEYLNGKFPSQNNQIMINQETAHKYSLDINDKLYFIIDENTYYLSVSAIIKDYINNGTNIYFSDKFIDLDLKDKITNKSILIIKSKYFKQLSKKYEHDYFIINVHQDYLDSYQTLFEMALMVVICFLIISFIISLILISIILKTILIERKRDISLMLSNGLPLNKARKLFSQETSLIGSIIGFLGSVLAELLLRIINMLNISDKLFNLPNLFILPKLMISSYDIYIIMIFVYTSACFGVGVLSSLQISKMNTSILLKED</sequence>
<dbReference type="PROSITE" id="PS00211">
    <property type="entry name" value="ABC_TRANSPORTER_1"/>
    <property type="match status" value="1"/>
</dbReference>
<feature type="transmembrane region" description="Helical" evidence="9">
    <location>
        <begin position="471"/>
        <end position="495"/>
    </location>
</feature>
<evidence type="ECO:0000256" key="3">
    <source>
        <dbReference type="ARBA" id="ARBA00022692"/>
    </source>
</evidence>
<evidence type="ECO:0000313" key="12">
    <source>
        <dbReference type="Proteomes" id="UP000198558"/>
    </source>
</evidence>
<keyword evidence="3 9" id="KW-0812">Transmembrane</keyword>
<dbReference type="Gene3D" id="3.40.50.300">
    <property type="entry name" value="P-loop containing nucleotide triphosphate hydrolases"/>
    <property type="match status" value="1"/>
</dbReference>
<evidence type="ECO:0000256" key="7">
    <source>
        <dbReference type="ARBA" id="ARBA00023136"/>
    </source>
</evidence>
<dbReference type="Pfam" id="PF00005">
    <property type="entry name" value="ABC_tran"/>
    <property type="match status" value="1"/>
</dbReference>
<feature type="transmembrane region" description="Helical" evidence="9">
    <location>
        <begin position="577"/>
        <end position="598"/>
    </location>
</feature>
<accession>A0A1I0DWL8</accession>
<dbReference type="InterPro" id="IPR003838">
    <property type="entry name" value="ABC3_permease_C"/>
</dbReference>
<dbReference type="PROSITE" id="PS50893">
    <property type="entry name" value="ABC_TRANSPORTER_2"/>
    <property type="match status" value="1"/>
</dbReference>
<evidence type="ECO:0000259" key="10">
    <source>
        <dbReference type="PROSITE" id="PS50893"/>
    </source>
</evidence>
<dbReference type="InterPro" id="IPR017871">
    <property type="entry name" value="ABC_transporter-like_CS"/>
</dbReference>
<keyword evidence="7 9" id="KW-0472">Membrane</keyword>
<keyword evidence="6 9" id="KW-1133">Transmembrane helix</keyword>
<dbReference type="GO" id="GO:0016887">
    <property type="term" value="F:ATP hydrolysis activity"/>
    <property type="evidence" value="ECO:0007669"/>
    <property type="project" value="InterPro"/>
</dbReference>
<dbReference type="InterPro" id="IPR003593">
    <property type="entry name" value="AAA+_ATPase"/>
</dbReference>
<dbReference type="AlphaFoldDB" id="A0A1I0DWL8"/>
<dbReference type="SUPFAM" id="SSF52540">
    <property type="entry name" value="P-loop containing nucleoside triphosphate hydrolases"/>
    <property type="match status" value="1"/>
</dbReference>
<keyword evidence="12" id="KW-1185">Reference proteome</keyword>
<dbReference type="OrthoDB" id="1654821at2"/>
<evidence type="ECO:0000256" key="8">
    <source>
        <dbReference type="ARBA" id="ARBA00038388"/>
    </source>
</evidence>